<evidence type="ECO:0000313" key="2">
    <source>
        <dbReference type="Proteomes" id="UP000247832"/>
    </source>
</evidence>
<comment type="caution">
    <text evidence="1">The sequence shown here is derived from an EMBL/GenBank/DDBJ whole genome shotgun (WGS) entry which is preliminary data.</text>
</comment>
<dbReference type="Proteomes" id="UP000247832">
    <property type="component" value="Unassembled WGS sequence"/>
</dbReference>
<evidence type="ECO:0000313" key="1">
    <source>
        <dbReference type="EMBL" id="PYI69602.1"/>
    </source>
</evidence>
<dbReference type="AlphaFoldDB" id="A0A2V5LF06"/>
<proteinExistence type="predicted"/>
<name>A0A2V5LF06_9MICC</name>
<dbReference type="RefSeq" id="WP_110499025.1">
    <property type="nucleotide sequence ID" value="NZ_QJVD01000001.1"/>
</dbReference>
<gene>
    <name evidence="1" type="ORF">CVV68_00360</name>
</gene>
<dbReference type="EMBL" id="QJVD01000001">
    <property type="protein sequence ID" value="PYI69602.1"/>
    <property type="molecule type" value="Genomic_DNA"/>
</dbReference>
<sequence length="691" mass="72617">MSSTQELRITLPDVALLAKVKRPVVSMWRSRSRNTATPFPSPAAHDGSQELFNARDVTDWLASTGRGNNPHAADDAAAFAVPAGPHTRRTHFAGLTALLALRCLTDSPLGRQGADELLDSADELDPDDAFLYTELEALGPELSQLATYADLLTDASYTAEAAFEALLADRFRTGAQEQAATALTDAAVELVAATALELAAGSATPPVFMDDGGSDFLRDVADMLGEVEPAVLAAGTGDDPATRLARRRLLVHGRNKENLQVLDSPVPDGRGTLVRLAQFPSPAVPDMDAAQMLTAVDNIALGMDGTQSAVVLAPASVLTDSLSGTGTGPARNRAALAIRSDVLRSGRVRAIVRLPQGLLRSKPRQAQALWVLAPAHAGVAIGERWTMVADLTGLQLSADVRQDLVGDLAASMGGREEIRAHAFRFARLVPTRTLLASSGSLTASLPGPPPAAMAAAAPGSPAEELVRAEEQIARLNSSPQPSLAVGLQPGTGQPLTPAVIGSLLKDGCLKYLPGHRITGPDVEAAIAGRAQFRVIGVDELTGARDHGSRAVSQLTFASEYPQGRLTEPGDVIFWTGTQGTALVDEVGAGVVLYPARILRISTRDPDGLIPEVLAQDIRAATAGSWRQWPVRRLGGPGRAALQRALADVERERRRAAVRLQRLDVLAGMLMDGASDGSFEVLDNDTATEGTS</sequence>
<reference evidence="1 2" key="1">
    <citation type="submission" date="2018-05" db="EMBL/GenBank/DDBJ databases">
        <title>Genetic diversity of glacier-inhabiting Cryobacterium bacteria in China and description of Cryobacterium mengkeensis sp. nov. and Arthrobacter glacialis sp. nov.</title>
        <authorList>
            <person name="Liu Q."/>
            <person name="Xin Y.-H."/>
        </authorList>
    </citation>
    <scope>NUCLEOTIDE SEQUENCE [LARGE SCALE GENOMIC DNA]</scope>
    <source>
        <strain evidence="1 2">LI2</strain>
    </source>
</reference>
<accession>A0A2V5LF06</accession>
<dbReference type="OrthoDB" id="9784823at2"/>
<organism evidence="1 2">
    <name type="scientific">Arthrobacter livingstonensis</name>
    <dbReference type="NCBI Taxonomy" id="670078"/>
    <lineage>
        <taxon>Bacteria</taxon>
        <taxon>Bacillati</taxon>
        <taxon>Actinomycetota</taxon>
        <taxon>Actinomycetes</taxon>
        <taxon>Micrococcales</taxon>
        <taxon>Micrococcaceae</taxon>
        <taxon>Arthrobacter</taxon>
    </lineage>
</organism>
<protein>
    <submittedName>
        <fullName evidence="1">Uncharacterized protein</fullName>
    </submittedName>
</protein>
<keyword evidence="2" id="KW-1185">Reference proteome</keyword>